<evidence type="ECO:0000256" key="4">
    <source>
        <dbReference type="ARBA" id="ARBA00022723"/>
    </source>
</evidence>
<keyword evidence="3 13" id="KW-0540">Nuclease</keyword>
<dbReference type="PIRSF" id="PIRSF037785">
    <property type="entry name" value="RecU"/>
    <property type="match status" value="1"/>
</dbReference>
<evidence type="ECO:0000256" key="9">
    <source>
        <dbReference type="ARBA" id="ARBA00023172"/>
    </source>
</evidence>
<dbReference type="SUPFAM" id="SSF52980">
    <property type="entry name" value="Restriction endonuclease-like"/>
    <property type="match status" value="1"/>
</dbReference>
<evidence type="ECO:0000313" key="17">
    <source>
        <dbReference type="Proteomes" id="UP000199589"/>
    </source>
</evidence>
<dbReference type="AlphaFoldDB" id="A0A1I3UPN4"/>
<keyword evidence="5 13" id="KW-0255">Endonuclease</keyword>
<dbReference type="GO" id="GO:0006281">
    <property type="term" value="P:DNA repair"/>
    <property type="evidence" value="ECO:0007669"/>
    <property type="project" value="UniProtKB-UniRule"/>
</dbReference>
<dbReference type="RefSeq" id="WP_091895218.1">
    <property type="nucleotide sequence ID" value="NZ_FOSJ01000001.1"/>
</dbReference>
<dbReference type="GO" id="GO:0003676">
    <property type="term" value="F:nucleic acid binding"/>
    <property type="evidence" value="ECO:0007669"/>
    <property type="project" value="InterPro"/>
</dbReference>
<evidence type="ECO:0000256" key="5">
    <source>
        <dbReference type="ARBA" id="ARBA00022759"/>
    </source>
</evidence>
<dbReference type="NCBIfam" id="TIGR00648">
    <property type="entry name" value="recU"/>
    <property type="match status" value="1"/>
</dbReference>
<dbReference type="CDD" id="cd22354">
    <property type="entry name" value="RecU-like"/>
    <property type="match status" value="1"/>
</dbReference>
<feature type="binding site" evidence="13">
    <location>
        <position position="89"/>
    </location>
    <ligand>
        <name>Mg(2+)</name>
        <dbReference type="ChEBI" id="CHEBI:18420"/>
    </ligand>
</feature>
<organism evidence="16 17">
    <name type="scientific">Marinilactibacillus piezotolerans</name>
    <dbReference type="NCBI Taxonomy" id="258723"/>
    <lineage>
        <taxon>Bacteria</taxon>
        <taxon>Bacillati</taxon>
        <taxon>Bacillota</taxon>
        <taxon>Bacilli</taxon>
        <taxon>Lactobacillales</taxon>
        <taxon>Carnobacteriaceae</taxon>
        <taxon>Marinilactibacillus</taxon>
    </lineage>
</organism>
<keyword evidence="17" id="KW-1185">Reference proteome</keyword>
<reference evidence="17" key="1">
    <citation type="submission" date="2016-10" db="EMBL/GenBank/DDBJ databases">
        <authorList>
            <person name="Varghese N."/>
            <person name="Submissions S."/>
        </authorList>
    </citation>
    <scope>NUCLEOTIDE SEQUENCE [LARGE SCALE GENOMIC DNA]</scope>
    <source>
        <strain evidence="17">DSM 16108</strain>
    </source>
</reference>
<feature type="binding site" evidence="13">
    <location>
        <position position="104"/>
    </location>
    <ligand>
        <name>Mg(2+)</name>
        <dbReference type="ChEBI" id="CHEBI:18420"/>
    </ligand>
</feature>
<keyword evidence="7 13" id="KW-0378">Hydrolase</keyword>
<dbReference type="GO" id="GO:0006310">
    <property type="term" value="P:DNA recombination"/>
    <property type="evidence" value="ECO:0007669"/>
    <property type="project" value="UniProtKB-UniRule"/>
</dbReference>
<keyword evidence="6 13" id="KW-0227">DNA damage</keyword>
<feature type="site" description="Transition state stabilizer" evidence="13">
    <location>
        <position position="106"/>
    </location>
</feature>
<dbReference type="NCBIfam" id="NF002584">
    <property type="entry name" value="PRK02234.1-5"/>
    <property type="match status" value="1"/>
</dbReference>
<gene>
    <name evidence="13" type="primary">recU</name>
    <name evidence="16" type="ORF">SAMN04488569_100173</name>
</gene>
<evidence type="ECO:0000256" key="7">
    <source>
        <dbReference type="ARBA" id="ARBA00022801"/>
    </source>
</evidence>
<keyword evidence="9 13" id="KW-0233">DNA recombination</keyword>
<dbReference type="GO" id="GO:0005737">
    <property type="term" value="C:cytoplasm"/>
    <property type="evidence" value="ECO:0007669"/>
    <property type="project" value="UniProtKB-SubCell"/>
</dbReference>
<dbReference type="OrthoDB" id="9783592at2"/>
<comment type="catalytic activity">
    <reaction evidence="13">
        <text>Endonucleolytic cleavage at a junction such as a reciprocal single-stranded crossover between two homologous DNA duplexes (Holliday junction).</text>
        <dbReference type="EC" id="3.1.21.10"/>
    </reaction>
</comment>
<dbReference type="EC" id="3.1.21.10" evidence="13 14"/>
<evidence type="ECO:0000256" key="6">
    <source>
        <dbReference type="ARBA" id="ARBA00022763"/>
    </source>
</evidence>
<keyword evidence="4 13" id="KW-0479">Metal-binding</keyword>
<dbReference type="GO" id="GO:0000287">
    <property type="term" value="F:magnesium ion binding"/>
    <property type="evidence" value="ECO:0007669"/>
    <property type="project" value="UniProtKB-UniRule"/>
</dbReference>
<evidence type="ECO:0000256" key="8">
    <source>
        <dbReference type="ARBA" id="ARBA00022842"/>
    </source>
</evidence>
<evidence type="ECO:0000256" key="15">
    <source>
        <dbReference type="SAM" id="MobiDB-lite"/>
    </source>
</evidence>
<comment type="subcellular location">
    <subcellularLocation>
        <location evidence="1 13">Cytoplasm</location>
    </subcellularLocation>
</comment>
<name>A0A1I3UPN4_9LACT</name>
<dbReference type="Gene3D" id="3.40.1350.10">
    <property type="match status" value="1"/>
</dbReference>
<keyword evidence="2 13" id="KW-0963">Cytoplasm</keyword>
<sequence length="208" mass="24170">MSLNYPNGRPYHVNGDKQAQKKQVKSKKPDYSNRGMTLESDLNITNEQYLIAKKAVIHKKPIPIQVVNVSYPKRSAAKITEAYYQKASTTDYNGIYKGFYLDFEAKETRNKTSFPLKNFHEHQILHMRACMEQDGICFIIIRFSSLNRVFVLSFDHLDKWWKQQKEALGKKSIPLKSIIEEAYEISYGISPRLPYLEAVDKIIKSKKS</sequence>
<dbReference type="EMBL" id="FOSJ01000001">
    <property type="protein sequence ID" value="SFJ84713.1"/>
    <property type="molecule type" value="Genomic_DNA"/>
</dbReference>
<keyword evidence="8 13" id="KW-0460">Magnesium</keyword>
<dbReference type="Proteomes" id="UP000199589">
    <property type="component" value="Unassembled WGS sequence"/>
</dbReference>
<dbReference type="Pfam" id="PF03838">
    <property type="entry name" value="RecU"/>
    <property type="match status" value="1"/>
</dbReference>
<keyword evidence="10 13" id="KW-0234">DNA repair</keyword>
<feature type="binding site" evidence="13">
    <location>
        <position position="91"/>
    </location>
    <ligand>
        <name>Mg(2+)</name>
        <dbReference type="ChEBI" id="CHEBI:18420"/>
    </ligand>
</feature>
<comment type="cofactor">
    <cofactor evidence="13">
        <name>Mg(2+)</name>
        <dbReference type="ChEBI" id="CHEBI:18420"/>
    </cofactor>
    <text evidence="13">Binds 1 Mg(2+) ion per subunit.</text>
</comment>
<evidence type="ECO:0000313" key="16">
    <source>
        <dbReference type="EMBL" id="SFJ84713.1"/>
    </source>
</evidence>
<protein>
    <recommendedName>
        <fullName evidence="12 13">Holliday junction resolvase RecU</fullName>
        <ecNumber evidence="13 14">3.1.21.10</ecNumber>
    </recommendedName>
    <alternativeName>
        <fullName evidence="13">Recombination protein U homolog</fullName>
    </alternativeName>
</protein>
<evidence type="ECO:0000256" key="1">
    <source>
        <dbReference type="ARBA" id="ARBA00004496"/>
    </source>
</evidence>
<accession>A0A1I3UPN4</accession>
<dbReference type="GO" id="GO:0007059">
    <property type="term" value="P:chromosome segregation"/>
    <property type="evidence" value="ECO:0007669"/>
    <property type="project" value="UniProtKB-UniRule"/>
</dbReference>
<dbReference type="InterPro" id="IPR011335">
    <property type="entry name" value="Restrct_endonuc-II-like"/>
</dbReference>
<feature type="region of interest" description="Disordered" evidence="15">
    <location>
        <begin position="1"/>
        <end position="33"/>
    </location>
</feature>
<dbReference type="GO" id="GO:0008821">
    <property type="term" value="F:crossover junction DNA endonuclease activity"/>
    <property type="evidence" value="ECO:0007669"/>
    <property type="project" value="UniProtKB-EC"/>
</dbReference>
<evidence type="ECO:0000256" key="14">
    <source>
        <dbReference type="NCBIfam" id="TIGR00648"/>
    </source>
</evidence>
<feature type="binding site" evidence="13">
    <location>
        <position position="123"/>
    </location>
    <ligand>
        <name>Mg(2+)</name>
        <dbReference type="ChEBI" id="CHEBI:18420"/>
    </ligand>
</feature>
<dbReference type="HAMAP" id="MF_00130">
    <property type="entry name" value="RecU"/>
    <property type="match status" value="1"/>
</dbReference>
<dbReference type="InterPro" id="IPR011856">
    <property type="entry name" value="tRNA_endonuc-like_dom_sf"/>
</dbReference>
<evidence type="ECO:0000256" key="2">
    <source>
        <dbReference type="ARBA" id="ARBA00022490"/>
    </source>
</evidence>
<comment type="function">
    <text evidence="13">Endonuclease that resolves Holliday junction intermediates in genetic recombination. Cleaves mobile four-strand junctions by introducing symmetrical nicks in paired strands. Promotes annealing of linear ssDNA with homologous dsDNA. Required for DNA repair, homologous recombination and chromosome segregation.</text>
</comment>
<evidence type="ECO:0000256" key="13">
    <source>
        <dbReference type="HAMAP-Rule" id="MF_00130"/>
    </source>
</evidence>
<comment type="similarity">
    <text evidence="11 13">Belongs to the RecU family.</text>
</comment>
<evidence type="ECO:0000256" key="11">
    <source>
        <dbReference type="ARBA" id="ARBA00023447"/>
    </source>
</evidence>
<evidence type="ECO:0000256" key="12">
    <source>
        <dbReference type="ARBA" id="ARBA00029523"/>
    </source>
</evidence>
<dbReference type="InterPro" id="IPR004612">
    <property type="entry name" value="Resolv_RecU"/>
</dbReference>
<proteinExistence type="inferred from homology"/>
<evidence type="ECO:0000256" key="10">
    <source>
        <dbReference type="ARBA" id="ARBA00023204"/>
    </source>
</evidence>
<evidence type="ECO:0000256" key="3">
    <source>
        <dbReference type="ARBA" id="ARBA00022722"/>
    </source>
</evidence>